<evidence type="ECO:0000256" key="1">
    <source>
        <dbReference type="ARBA" id="ARBA00007666"/>
    </source>
</evidence>
<dbReference type="SUPFAM" id="SSF46579">
    <property type="entry name" value="Prefoldin"/>
    <property type="match status" value="1"/>
</dbReference>
<gene>
    <name evidence="3" type="ORF">CSSPTR1EN2_LOCUS17459</name>
</gene>
<keyword evidence="4" id="KW-1185">Reference proteome</keyword>
<evidence type="ECO:0000313" key="3">
    <source>
        <dbReference type="EMBL" id="CAK9225345.1"/>
    </source>
</evidence>
<dbReference type="EMBL" id="OZ019897">
    <property type="protein sequence ID" value="CAK9225345.1"/>
    <property type="molecule type" value="Genomic_DNA"/>
</dbReference>
<proteinExistence type="inferred from homology"/>
<dbReference type="CDD" id="cd23158">
    <property type="entry name" value="Prefoldin_UXT"/>
    <property type="match status" value="1"/>
</dbReference>
<protein>
    <submittedName>
        <fullName evidence="3">Uncharacterized protein</fullName>
    </submittedName>
</protein>
<evidence type="ECO:0000256" key="2">
    <source>
        <dbReference type="SAM" id="MobiDB-lite"/>
    </source>
</evidence>
<dbReference type="InterPro" id="IPR004127">
    <property type="entry name" value="Prefoldin_subunit_alpha"/>
</dbReference>
<dbReference type="PRINTS" id="PR01502">
    <property type="entry name" value="UXTPROTEIN"/>
</dbReference>
<sequence length="175" mass="19952">MKGRSGENDKQRVEQRSRAVAENATRNRRTEQEQVAKVRQYEDFVDKRLKPDLQNAISQRDALLAQRKTFTDLAKSIHMLEQQKLTKLRIMINLGSEVYAQAEVPDSSRIFVDIGLGFHVEFTWQEALKFIVSKEEMLAKQIDSSTGQIASIKAQIKLVCEGIRELMNLPSGDTS</sequence>
<dbReference type="InterPro" id="IPR003994">
    <property type="entry name" value="UXT"/>
</dbReference>
<accession>A0ABP0UNC5</accession>
<reference evidence="3" key="1">
    <citation type="submission" date="2024-02" db="EMBL/GenBank/DDBJ databases">
        <authorList>
            <consortium name="ELIXIR-Norway"/>
            <consortium name="Elixir Norway"/>
        </authorList>
    </citation>
    <scope>NUCLEOTIDE SEQUENCE</scope>
</reference>
<dbReference type="Gene3D" id="1.10.287.370">
    <property type="match status" value="1"/>
</dbReference>
<dbReference type="NCBIfam" id="TIGR00293">
    <property type="entry name" value="prefoldin subunit alpha"/>
    <property type="match status" value="1"/>
</dbReference>
<organism evidence="3 4">
    <name type="scientific">Sphagnum troendelagicum</name>
    <dbReference type="NCBI Taxonomy" id="128251"/>
    <lineage>
        <taxon>Eukaryota</taxon>
        <taxon>Viridiplantae</taxon>
        <taxon>Streptophyta</taxon>
        <taxon>Embryophyta</taxon>
        <taxon>Bryophyta</taxon>
        <taxon>Sphagnophytina</taxon>
        <taxon>Sphagnopsida</taxon>
        <taxon>Sphagnales</taxon>
        <taxon>Sphagnaceae</taxon>
        <taxon>Sphagnum</taxon>
    </lineage>
</organism>
<name>A0ABP0UNC5_9BRYO</name>
<evidence type="ECO:0000313" key="4">
    <source>
        <dbReference type="Proteomes" id="UP001497512"/>
    </source>
</evidence>
<comment type="similarity">
    <text evidence="1">Belongs to the UXT family.</text>
</comment>
<feature type="compositionally biased region" description="Basic and acidic residues" evidence="2">
    <location>
        <begin position="1"/>
        <end position="19"/>
    </location>
</feature>
<dbReference type="Proteomes" id="UP001497512">
    <property type="component" value="Chromosome 5"/>
</dbReference>
<dbReference type="InterPro" id="IPR009053">
    <property type="entry name" value="Prefoldin"/>
</dbReference>
<feature type="region of interest" description="Disordered" evidence="2">
    <location>
        <begin position="1"/>
        <end position="34"/>
    </location>
</feature>
<dbReference type="Pfam" id="PF02996">
    <property type="entry name" value="Prefoldin"/>
    <property type="match status" value="1"/>
</dbReference>
<dbReference type="PANTHER" id="PTHR13345">
    <property type="entry name" value="MEDIATOR OF RNA POLYMERASE II TRANSCRIPTION SUBUNIT 10"/>
    <property type="match status" value="1"/>
</dbReference>
<dbReference type="PANTHER" id="PTHR13345:SF9">
    <property type="entry name" value="PROTEIN UXT"/>
    <property type="match status" value="1"/>
</dbReference>